<dbReference type="AlphaFoldDB" id="A0A927QXV2"/>
<dbReference type="PANTHER" id="PTHR24421:SF10">
    <property type="entry name" value="NITRATE_NITRITE SENSOR PROTEIN NARQ"/>
    <property type="match status" value="1"/>
</dbReference>
<evidence type="ECO:0000256" key="6">
    <source>
        <dbReference type="ARBA" id="ARBA00022777"/>
    </source>
</evidence>
<evidence type="ECO:0000313" key="12">
    <source>
        <dbReference type="Proteomes" id="UP000649753"/>
    </source>
</evidence>
<protein>
    <recommendedName>
        <fullName evidence="2">histidine kinase</fullName>
        <ecNumber evidence="2">2.7.13.3</ecNumber>
    </recommendedName>
</protein>
<keyword evidence="6 11" id="KW-0418">Kinase</keyword>
<dbReference type="InterPro" id="IPR050482">
    <property type="entry name" value="Sensor_HK_TwoCompSys"/>
</dbReference>
<comment type="catalytic activity">
    <reaction evidence="1">
        <text>ATP + protein L-histidine = ADP + protein N-phospho-L-histidine.</text>
        <dbReference type="EC" id="2.7.13.3"/>
    </reaction>
</comment>
<dbReference type="PANTHER" id="PTHR24421">
    <property type="entry name" value="NITRATE/NITRITE SENSOR PROTEIN NARX-RELATED"/>
    <property type="match status" value="1"/>
</dbReference>
<dbReference type="InterPro" id="IPR011712">
    <property type="entry name" value="Sig_transdc_His_kin_sub3_dim/P"/>
</dbReference>
<dbReference type="SUPFAM" id="SSF55874">
    <property type="entry name" value="ATPase domain of HSP90 chaperone/DNA topoisomerase II/histidine kinase"/>
    <property type="match status" value="1"/>
</dbReference>
<dbReference type="RefSeq" id="WP_192768144.1">
    <property type="nucleotide sequence ID" value="NZ_JADBEB010000001.1"/>
</dbReference>
<dbReference type="InterPro" id="IPR025828">
    <property type="entry name" value="Put_sensor_dom"/>
</dbReference>
<keyword evidence="7" id="KW-0067">ATP-binding</keyword>
<dbReference type="InterPro" id="IPR003594">
    <property type="entry name" value="HATPase_dom"/>
</dbReference>
<dbReference type="Gene3D" id="3.30.565.10">
    <property type="entry name" value="Histidine kinase-like ATPase, C-terminal domain"/>
    <property type="match status" value="1"/>
</dbReference>
<dbReference type="EMBL" id="JADBEB010000001">
    <property type="protein sequence ID" value="MBE1488490.1"/>
    <property type="molecule type" value="Genomic_DNA"/>
</dbReference>
<gene>
    <name evidence="11" type="ORF">H4W31_004128</name>
</gene>
<evidence type="ECO:0000256" key="3">
    <source>
        <dbReference type="ARBA" id="ARBA00022553"/>
    </source>
</evidence>
<sequence>MDPTPARTPETAARALAGHPVRFSASAWPWRATGYLLSGWIPALLWMTGVLVLLAVPAVGLLALLTGIPLAAVERWRVRLVDPTGVRSPHTREVRPGLWGWLGTRFREPVTWRELAYALVFSLGLAWLDAAVALLVPCVLFLVCFPALVVLFPEYQPDPVLGFAAAELPEAFAATAVGLLLLPVVGYLVTGYAVGRVALTRSLLSPPDRRLDAELTELTRSRARILDAMDAQRRRIERDLHDGAQQRLSGLLMTLGMARLHLDGVSTPVSTLVDKAYEQAGTALSELRELVYGIHPQVLTDHGLAAAVAELAERSPVPVDVDIDLPGRPSEPVEAAAWFIVGEALTNVARHSDARHARVGIRADRRRLVVEVSDDGRGGADPTAGTGLVGLADRASVLGGRITVTSPAGGPTVLRVELPCGS</sequence>
<evidence type="ECO:0000313" key="11">
    <source>
        <dbReference type="EMBL" id="MBE1488490.1"/>
    </source>
</evidence>
<dbReference type="Proteomes" id="UP000649753">
    <property type="component" value="Unassembled WGS sequence"/>
</dbReference>
<reference evidence="11" key="1">
    <citation type="submission" date="2020-10" db="EMBL/GenBank/DDBJ databases">
        <title>Sequencing the genomes of 1000 actinobacteria strains.</title>
        <authorList>
            <person name="Klenk H.-P."/>
        </authorList>
    </citation>
    <scope>NUCLEOTIDE SEQUENCE</scope>
    <source>
        <strain evidence="11">DSM 46832</strain>
    </source>
</reference>
<evidence type="ECO:0000259" key="10">
    <source>
        <dbReference type="SMART" id="SM00387"/>
    </source>
</evidence>
<keyword evidence="8" id="KW-0902">Two-component regulatory system</keyword>
<keyword evidence="9" id="KW-1133">Transmembrane helix</keyword>
<keyword evidence="4" id="KW-0808">Transferase</keyword>
<evidence type="ECO:0000256" key="4">
    <source>
        <dbReference type="ARBA" id="ARBA00022679"/>
    </source>
</evidence>
<dbReference type="Pfam" id="PF02518">
    <property type="entry name" value="HATPase_c"/>
    <property type="match status" value="1"/>
</dbReference>
<dbReference type="CDD" id="cd16917">
    <property type="entry name" value="HATPase_UhpB-NarQ-NarX-like"/>
    <property type="match status" value="1"/>
</dbReference>
<dbReference type="GO" id="GO:0046983">
    <property type="term" value="F:protein dimerization activity"/>
    <property type="evidence" value="ECO:0007669"/>
    <property type="project" value="InterPro"/>
</dbReference>
<evidence type="ECO:0000256" key="2">
    <source>
        <dbReference type="ARBA" id="ARBA00012438"/>
    </source>
</evidence>
<dbReference type="SMART" id="SM00387">
    <property type="entry name" value="HATPase_c"/>
    <property type="match status" value="1"/>
</dbReference>
<accession>A0A927QXV2</accession>
<keyword evidence="5" id="KW-0547">Nucleotide-binding</keyword>
<evidence type="ECO:0000256" key="9">
    <source>
        <dbReference type="SAM" id="Phobius"/>
    </source>
</evidence>
<comment type="caution">
    <text evidence="11">The sequence shown here is derived from an EMBL/GenBank/DDBJ whole genome shotgun (WGS) entry which is preliminary data.</text>
</comment>
<keyword evidence="3" id="KW-0597">Phosphoprotein</keyword>
<feature type="transmembrane region" description="Helical" evidence="9">
    <location>
        <begin position="115"/>
        <end position="148"/>
    </location>
</feature>
<dbReference type="GO" id="GO:0000155">
    <property type="term" value="F:phosphorelay sensor kinase activity"/>
    <property type="evidence" value="ECO:0007669"/>
    <property type="project" value="InterPro"/>
</dbReference>
<organism evidence="11 12">
    <name type="scientific">Plantactinospora soyae</name>
    <dbReference type="NCBI Taxonomy" id="1544732"/>
    <lineage>
        <taxon>Bacteria</taxon>
        <taxon>Bacillati</taxon>
        <taxon>Actinomycetota</taxon>
        <taxon>Actinomycetes</taxon>
        <taxon>Micromonosporales</taxon>
        <taxon>Micromonosporaceae</taxon>
        <taxon>Plantactinospora</taxon>
    </lineage>
</organism>
<feature type="transmembrane region" description="Helical" evidence="9">
    <location>
        <begin position="43"/>
        <end position="70"/>
    </location>
</feature>
<dbReference type="Gene3D" id="1.20.5.1930">
    <property type="match status" value="1"/>
</dbReference>
<dbReference type="GO" id="GO:0005524">
    <property type="term" value="F:ATP binding"/>
    <property type="evidence" value="ECO:0007669"/>
    <property type="project" value="UniProtKB-KW"/>
</dbReference>
<keyword evidence="9" id="KW-0472">Membrane</keyword>
<keyword evidence="12" id="KW-1185">Reference proteome</keyword>
<dbReference type="EC" id="2.7.13.3" evidence="2"/>
<evidence type="ECO:0000256" key="7">
    <source>
        <dbReference type="ARBA" id="ARBA00022840"/>
    </source>
</evidence>
<feature type="domain" description="Histidine kinase/HSP90-like ATPase" evidence="10">
    <location>
        <begin position="334"/>
        <end position="422"/>
    </location>
</feature>
<dbReference type="Pfam" id="PF07730">
    <property type="entry name" value="HisKA_3"/>
    <property type="match status" value="1"/>
</dbReference>
<feature type="transmembrane region" description="Helical" evidence="9">
    <location>
        <begin position="171"/>
        <end position="194"/>
    </location>
</feature>
<keyword evidence="9" id="KW-0812">Transmembrane</keyword>
<evidence type="ECO:0000256" key="5">
    <source>
        <dbReference type="ARBA" id="ARBA00022741"/>
    </source>
</evidence>
<proteinExistence type="predicted"/>
<dbReference type="InterPro" id="IPR036890">
    <property type="entry name" value="HATPase_C_sf"/>
</dbReference>
<dbReference type="Pfam" id="PF13796">
    <property type="entry name" value="Sensor"/>
    <property type="match status" value="1"/>
</dbReference>
<evidence type="ECO:0000256" key="8">
    <source>
        <dbReference type="ARBA" id="ARBA00023012"/>
    </source>
</evidence>
<dbReference type="GO" id="GO:0016020">
    <property type="term" value="C:membrane"/>
    <property type="evidence" value="ECO:0007669"/>
    <property type="project" value="InterPro"/>
</dbReference>
<name>A0A927QXV2_9ACTN</name>
<evidence type="ECO:0000256" key="1">
    <source>
        <dbReference type="ARBA" id="ARBA00000085"/>
    </source>
</evidence>